<dbReference type="EMBL" id="CP048877">
    <property type="protein sequence ID" value="QIJ71721.1"/>
    <property type="molecule type" value="Genomic_DNA"/>
</dbReference>
<dbReference type="Proteomes" id="UP000502179">
    <property type="component" value="Chromosome"/>
</dbReference>
<evidence type="ECO:0000313" key="2">
    <source>
        <dbReference type="Proteomes" id="UP000502179"/>
    </source>
</evidence>
<name>A0A6G7PW28_9BACT</name>
<proteinExistence type="predicted"/>
<protein>
    <submittedName>
        <fullName evidence="1">Uncharacterized protein</fullName>
    </submittedName>
</protein>
<dbReference type="AlphaFoldDB" id="A0A6G7PW28"/>
<gene>
    <name evidence="1" type="ORF">G4V39_05300</name>
</gene>
<dbReference type="KEGG" id="tav:G4V39_05300"/>
<accession>A0A6G7PW28</accession>
<organism evidence="1 2">
    <name type="scientific">Thermosulfuriphilus ammonigenes</name>
    <dbReference type="NCBI Taxonomy" id="1936021"/>
    <lineage>
        <taxon>Bacteria</taxon>
        <taxon>Pseudomonadati</taxon>
        <taxon>Thermodesulfobacteriota</taxon>
        <taxon>Thermodesulfobacteria</taxon>
        <taxon>Thermodesulfobacteriales</taxon>
        <taxon>Thermodesulfobacteriaceae</taxon>
        <taxon>Thermosulfuriphilus</taxon>
    </lineage>
</organism>
<reference evidence="1 2" key="1">
    <citation type="submission" date="2020-02" db="EMBL/GenBank/DDBJ databases">
        <title>Genome analysis of Thermosulfuriphilus ammonigenes ST65T, an anaerobic thermophilic chemolithoautotrophic bacterium isolated from a deep-sea hydrothermal vent.</title>
        <authorList>
            <person name="Slobodkina G."/>
            <person name="Allioux M."/>
            <person name="Merkel A."/>
            <person name="Alain K."/>
            <person name="Jebbar M."/>
            <person name="Slobodkin A."/>
        </authorList>
    </citation>
    <scope>NUCLEOTIDE SEQUENCE [LARGE SCALE GENOMIC DNA]</scope>
    <source>
        <strain evidence="1 2">ST65</strain>
    </source>
</reference>
<dbReference type="RefSeq" id="WP_166031939.1">
    <property type="nucleotide sequence ID" value="NZ_CP048877.1"/>
</dbReference>
<keyword evidence="2" id="KW-1185">Reference proteome</keyword>
<evidence type="ECO:0000313" key="1">
    <source>
        <dbReference type="EMBL" id="QIJ71721.1"/>
    </source>
</evidence>
<sequence length="103" mass="11704">MNRPLQIINNFLHDLATGLWAGALINLFLLSTKRSIADTKRLMFLVIIFSLVLVAITGILRLRDYRGQKSLAFKTKLLWLKHLLLAFVFLAGSLWGYVIAFGE</sequence>